<feature type="domain" description="ABC transmembrane type-1" evidence="9">
    <location>
        <begin position="74"/>
        <end position="259"/>
    </location>
</feature>
<dbReference type="Gene3D" id="1.10.3720.10">
    <property type="entry name" value="MetI-like"/>
    <property type="match status" value="1"/>
</dbReference>
<dbReference type="SUPFAM" id="SSF161098">
    <property type="entry name" value="MetI-like"/>
    <property type="match status" value="1"/>
</dbReference>
<dbReference type="CDD" id="cd06261">
    <property type="entry name" value="TM_PBP2"/>
    <property type="match status" value="1"/>
</dbReference>
<feature type="transmembrane region" description="Helical" evidence="8">
    <location>
        <begin position="118"/>
        <end position="145"/>
    </location>
</feature>
<evidence type="ECO:0000256" key="8">
    <source>
        <dbReference type="RuleBase" id="RU363032"/>
    </source>
</evidence>
<evidence type="ECO:0000256" key="6">
    <source>
        <dbReference type="ARBA" id="ARBA00023136"/>
    </source>
</evidence>
<feature type="transmembrane region" description="Helical" evidence="8">
    <location>
        <begin position="199"/>
        <end position="216"/>
    </location>
</feature>
<dbReference type="AlphaFoldDB" id="A0A0M4REY9"/>
<dbReference type="NCBIfam" id="NF045474">
    <property type="entry name" value="Opp2C"/>
    <property type="match status" value="1"/>
</dbReference>
<dbReference type="PANTHER" id="PTHR43386:SF1">
    <property type="entry name" value="D,D-DIPEPTIDE TRANSPORT SYSTEM PERMEASE PROTEIN DDPC-RELATED"/>
    <property type="match status" value="1"/>
</dbReference>
<dbReference type="InterPro" id="IPR025966">
    <property type="entry name" value="OppC_N"/>
</dbReference>
<dbReference type="OrthoDB" id="9783218at2"/>
<feature type="transmembrane region" description="Helical" evidence="8">
    <location>
        <begin position="74"/>
        <end position="106"/>
    </location>
</feature>
<evidence type="ECO:0000256" key="7">
    <source>
        <dbReference type="ARBA" id="ARBA00024202"/>
    </source>
</evidence>
<gene>
    <name evidence="10" type="ORF">RN98_05560</name>
</gene>
<evidence type="ECO:0000313" key="11">
    <source>
        <dbReference type="Proteomes" id="UP000063147"/>
    </source>
</evidence>
<dbReference type="Pfam" id="PF00528">
    <property type="entry name" value="BPD_transp_1"/>
    <property type="match status" value="1"/>
</dbReference>
<dbReference type="Proteomes" id="UP000063147">
    <property type="component" value="Chromosome"/>
</dbReference>
<name>A0A0M4REY9_9FUSO</name>
<evidence type="ECO:0000256" key="4">
    <source>
        <dbReference type="ARBA" id="ARBA00022692"/>
    </source>
</evidence>
<comment type="similarity">
    <text evidence="7">Belongs to the binding-protein-dependent transport system permease family. OppBC subfamily.</text>
</comment>
<keyword evidence="3" id="KW-1003">Cell membrane</keyword>
<feature type="transmembrane region" description="Helical" evidence="8">
    <location>
        <begin position="12"/>
        <end position="31"/>
    </location>
</feature>
<keyword evidence="6 8" id="KW-0472">Membrane</keyword>
<reference evidence="10 11" key="1">
    <citation type="submission" date="2015-09" db="EMBL/GenBank/DDBJ databases">
        <authorList>
            <person name="Jackson K.R."/>
            <person name="Lunt B.L."/>
            <person name="Fisher J.N.B."/>
            <person name="Gardner A.V."/>
            <person name="Bailey M.E."/>
            <person name="Deus L.M."/>
            <person name="Earl A.S."/>
            <person name="Gibby P.D."/>
            <person name="Hartmann K.A."/>
            <person name="Liu J.E."/>
            <person name="Manci A.M."/>
            <person name="Nielsen D.A."/>
            <person name="Solomon M.B."/>
            <person name="Breakwell D.P."/>
            <person name="Burnett S.H."/>
            <person name="Grose J.H."/>
        </authorList>
    </citation>
    <scope>NUCLEOTIDE SEQUENCE [LARGE SCALE GENOMIC DNA]</scope>
    <source>
        <strain evidence="10 11">KCOM 1279</strain>
    </source>
</reference>
<dbReference type="GO" id="GO:0055085">
    <property type="term" value="P:transmembrane transport"/>
    <property type="evidence" value="ECO:0007669"/>
    <property type="project" value="InterPro"/>
</dbReference>
<keyword evidence="4 8" id="KW-0812">Transmembrane</keyword>
<dbReference type="EMBL" id="CP012713">
    <property type="protein sequence ID" value="ALF17661.1"/>
    <property type="molecule type" value="Genomic_DNA"/>
</dbReference>
<comment type="subcellular location">
    <subcellularLocation>
        <location evidence="1 8">Cell membrane</location>
        <topology evidence="1 8">Multi-pass membrane protein</topology>
    </subcellularLocation>
</comment>
<sequence>MKNKKIDYKFYIILTLAILIILITVFANYLAPYNPDYQNYEAISQAPNSTYLLGTDYVGRDILSRVLYGGRYSLLIALLVTLLVAFIGIVIGLISGYLGGVVDIVIMRIVDMIMSFPYIVFVIAVVTIFGGGLRNLILAMTLISWTNYARVTRAMVISLKNNDFINQAKLSGASNIRIMYKYLAPNVLPYLIVLTTQDIANNLLTLSSLSLLGIGVQPPIAEWGLMLSEGKKYIQTAPWILFFPGIAIFICVVVFNLLGDSLRDILDPKE</sequence>
<evidence type="ECO:0000313" key="10">
    <source>
        <dbReference type="EMBL" id="ALF17661.1"/>
    </source>
</evidence>
<dbReference type="InterPro" id="IPR000515">
    <property type="entry name" value="MetI-like"/>
</dbReference>
<keyword evidence="5 8" id="KW-1133">Transmembrane helix</keyword>
<keyword evidence="2 8" id="KW-0813">Transport</keyword>
<evidence type="ECO:0000256" key="5">
    <source>
        <dbReference type="ARBA" id="ARBA00022989"/>
    </source>
</evidence>
<accession>A0A0M4REY9</accession>
<feature type="transmembrane region" description="Helical" evidence="8">
    <location>
        <begin position="237"/>
        <end position="258"/>
    </location>
</feature>
<dbReference type="InterPro" id="IPR050366">
    <property type="entry name" value="BP-dependent_transpt_permease"/>
</dbReference>
<dbReference type="InterPro" id="IPR035906">
    <property type="entry name" value="MetI-like_sf"/>
</dbReference>
<dbReference type="PATRIC" id="fig|76859.3.peg.1109"/>
<evidence type="ECO:0000256" key="1">
    <source>
        <dbReference type="ARBA" id="ARBA00004651"/>
    </source>
</evidence>
<protein>
    <submittedName>
        <fullName evidence="10">Nickel ABC transporter permease</fullName>
    </submittedName>
</protein>
<dbReference type="RefSeq" id="WP_060676099.1">
    <property type="nucleotide sequence ID" value="NZ_CP012713.1"/>
</dbReference>
<evidence type="ECO:0000256" key="2">
    <source>
        <dbReference type="ARBA" id="ARBA00022448"/>
    </source>
</evidence>
<dbReference type="InterPro" id="IPR053385">
    <property type="entry name" value="ABC_transport_permease"/>
</dbReference>
<dbReference type="PROSITE" id="PS50928">
    <property type="entry name" value="ABC_TM1"/>
    <property type="match status" value="1"/>
</dbReference>
<evidence type="ECO:0000256" key="3">
    <source>
        <dbReference type="ARBA" id="ARBA00022475"/>
    </source>
</evidence>
<proteinExistence type="inferred from homology"/>
<organism evidence="10">
    <name type="scientific">Fusobacterium animalis</name>
    <dbReference type="NCBI Taxonomy" id="76859"/>
    <lineage>
        <taxon>Bacteria</taxon>
        <taxon>Fusobacteriati</taxon>
        <taxon>Fusobacteriota</taxon>
        <taxon>Fusobacteriia</taxon>
        <taxon>Fusobacteriales</taxon>
        <taxon>Fusobacteriaceae</taxon>
        <taxon>Fusobacterium</taxon>
    </lineage>
</organism>
<dbReference type="GO" id="GO:0005886">
    <property type="term" value="C:plasma membrane"/>
    <property type="evidence" value="ECO:0007669"/>
    <property type="project" value="UniProtKB-SubCell"/>
</dbReference>
<evidence type="ECO:0000259" key="9">
    <source>
        <dbReference type="PROSITE" id="PS50928"/>
    </source>
</evidence>
<dbReference type="Pfam" id="PF12911">
    <property type="entry name" value="OppC_N"/>
    <property type="match status" value="1"/>
</dbReference>
<dbReference type="PANTHER" id="PTHR43386">
    <property type="entry name" value="OLIGOPEPTIDE TRANSPORT SYSTEM PERMEASE PROTEIN APPC"/>
    <property type="match status" value="1"/>
</dbReference>